<evidence type="ECO:0000313" key="2">
    <source>
        <dbReference type="EMBL" id="CAG7822343.1"/>
    </source>
</evidence>
<proteinExistence type="predicted"/>
<feature type="compositionally biased region" description="Polar residues" evidence="1">
    <location>
        <begin position="74"/>
        <end position="92"/>
    </location>
</feature>
<feature type="compositionally biased region" description="Low complexity" evidence="1">
    <location>
        <begin position="50"/>
        <end position="62"/>
    </location>
</feature>
<keyword evidence="3" id="KW-1185">Reference proteome</keyword>
<feature type="compositionally biased region" description="Polar residues" evidence="1">
    <location>
        <begin position="14"/>
        <end position="28"/>
    </location>
</feature>
<organism evidence="2 3">
    <name type="scientific">Allacma fusca</name>
    <dbReference type="NCBI Taxonomy" id="39272"/>
    <lineage>
        <taxon>Eukaryota</taxon>
        <taxon>Metazoa</taxon>
        <taxon>Ecdysozoa</taxon>
        <taxon>Arthropoda</taxon>
        <taxon>Hexapoda</taxon>
        <taxon>Collembola</taxon>
        <taxon>Symphypleona</taxon>
        <taxon>Sminthuridae</taxon>
        <taxon>Allacma</taxon>
    </lineage>
</organism>
<feature type="compositionally biased region" description="Low complexity" evidence="1">
    <location>
        <begin position="104"/>
        <end position="113"/>
    </location>
</feature>
<dbReference type="EMBL" id="CAJVCH010526132">
    <property type="protein sequence ID" value="CAG7822343.1"/>
    <property type="molecule type" value="Genomic_DNA"/>
</dbReference>
<protein>
    <submittedName>
        <fullName evidence="2">Uncharacterized protein</fullName>
    </submittedName>
</protein>
<feature type="region of interest" description="Disordered" evidence="1">
    <location>
        <begin position="14"/>
        <end position="183"/>
    </location>
</feature>
<dbReference type="AlphaFoldDB" id="A0A8J2PGG7"/>
<comment type="caution">
    <text evidence="2">The sequence shown here is derived from an EMBL/GenBank/DDBJ whole genome shotgun (WGS) entry which is preliminary data.</text>
</comment>
<reference evidence="2" key="1">
    <citation type="submission" date="2021-06" db="EMBL/GenBank/DDBJ databases">
        <authorList>
            <person name="Hodson N. C."/>
            <person name="Mongue J. A."/>
            <person name="Jaron S. K."/>
        </authorList>
    </citation>
    <scope>NUCLEOTIDE SEQUENCE</scope>
</reference>
<dbReference type="Proteomes" id="UP000708208">
    <property type="component" value="Unassembled WGS sequence"/>
</dbReference>
<evidence type="ECO:0000256" key="1">
    <source>
        <dbReference type="SAM" id="MobiDB-lite"/>
    </source>
</evidence>
<name>A0A8J2PGG7_9HEXA</name>
<feature type="compositionally biased region" description="Low complexity" evidence="1">
    <location>
        <begin position="129"/>
        <end position="157"/>
    </location>
</feature>
<accession>A0A8J2PGG7</accession>
<gene>
    <name evidence="2" type="ORF">AFUS01_LOCUS32624</name>
</gene>
<feature type="non-terminal residue" evidence="2">
    <location>
        <position position="183"/>
    </location>
</feature>
<sequence>MGYLCFARFPSQVLPESQPLTPISTSTPDHADARTPQSVRSMDSEPLVIPPVANVNPAPVKANQRKRKIDRASINHNSSSRGHTGPASTSEDLPSIGLPMDAPSNNNQSNHSSPCAKRQIIVQNDVMDGTSSHSHGNHTGSVTPASVGHDSGSSPHHSSIEADNSGDSARWRKVSHPSHWDSS</sequence>
<evidence type="ECO:0000313" key="3">
    <source>
        <dbReference type="Proteomes" id="UP000708208"/>
    </source>
</evidence>